<reference evidence="1" key="1">
    <citation type="submission" date="2022-09" db="EMBL/GenBank/DDBJ databases">
        <title>Intensive care unit water sources are persistently colonized with multi-drug resistant bacteria and are the site of extensive horizontal gene transfer of antibiotic resistance genes.</title>
        <authorList>
            <person name="Diorio-Toth L."/>
        </authorList>
    </citation>
    <scope>NUCLEOTIDE SEQUENCE</scope>
    <source>
        <strain evidence="1">GD04130</strain>
    </source>
</reference>
<sequence>MSSEIFQLRRSMETLPACLNAAQNMVMAMADAENARGKRSFFGADKYIPAYKKALEKTSDFIGALYSEGLAATPQGDEAVMKVFREFMDLFKTAYPNWQDAYSFMERFLDQQNSALHSELISKHRSWNEYLSLPAITRSKKQN</sequence>
<accession>A0AA42HRZ4</accession>
<gene>
    <name evidence="1" type="ORF">N7330_10350</name>
</gene>
<proteinExistence type="predicted"/>
<name>A0AA42HRZ4_9BURK</name>
<protein>
    <submittedName>
        <fullName evidence="1">Uncharacterized protein</fullName>
    </submittedName>
</protein>
<dbReference type="AlphaFoldDB" id="A0AA42HRZ4"/>
<evidence type="ECO:0000313" key="1">
    <source>
        <dbReference type="EMBL" id="MDH0363445.1"/>
    </source>
</evidence>
<evidence type="ECO:0000313" key="2">
    <source>
        <dbReference type="Proteomes" id="UP001158297"/>
    </source>
</evidence>
<dbReference type="Proteomes" id="UP001158297">
    <property type="component" value="Unassembled WGS sequence"/>
</dbReference>
<organism evidence="1 2">
    <name type="scientific">Comamonas aquatica</name>
    <dbReference type="NCBI Taxonomy" id="225991"/>
    <lineage>
        <taxon>Bacteria</taxon>
        <taxon>Pseudomonadati</taxon>
        <taxon>Pseudomonadota</taxon>
        <taxon>Betaproteobacteria</taxon>
        <taxon>Burkholderiales</taxon>
        <taxon>Comamonadaceae</taxon>
        <taxon>Comamonas</taxon>
    </lineage>
</organism>
<comment type="caution">
    <text evidence="1">The sequence shown here is derived from an EMBL/GenBank/DDBJ whole genome shotgun (WGS) entry which is preliminary data.</text>
</comment>
<dbReference type="EMBL" id="JAODZU010000010">
    <property type="protein sequence ID" value="MDH0363445.1"/>
    <property type="molecule type" value="Genomic_DNA"/>
</dbReference>
<dbReference type="RefSeq" id="WP_279826234.1">
    <property type="nucleotide sequence ID" value="NZ_JAOCGP010000011.1"/>
</dbReference>